<dbReference type="Gene3D" id="1.10.10.60">
    <property type="entry name" value="Homeodomain-like"/>
    <property type="match status" value="1"/>
</dbReference>
<dbReference type="PANTHER" id="PTHR47893:SF1">
    <property type="entry name" value="REGULATORY PROTEIN PCHR"/>
    <property type="match status" value="1"/>
</dbReference>
<evidence type="ECO:0000259" key="4">
    <source>
        <dbReference type="PROSITE" id="PS01124"/>
    </source>
</evidence>
<evidence type="ECO:0000313" key="6">
    <source>
        <dbReference type="Proteomes" id="UP001196509"/>
    </source>
</evidence>
<dbReference type="InterPro" id="IPR018060">
    <property type="entry name" value="HTH_AraC"/>
</dbReference>
<dbReference type="SUPFAM" id="SSF46689">
    <property type="entry name" value="Homeodomain-like"/>
    <property type="match status" value="1"/>
</dbReference>
<dbReference type="GO" id="GO:0043565">
    <property type="term" value="F:sequence-specific DNA binding"/>
    <property type="evidence" value="ECO:0007669"/>
    <property type="project" value="InterPro"/>
</dbReference>
<keyword evidence="1" id="KW-0805">Transcription regulation</keyword>
<dbReference type="RefSeq" id="WP_220229245.1">
    <property type="nucleotide sequence ID" value="NZ_JAICBX010000002.1"/>
</dbReference>
<name>A0AAE2ZLC1_9HYPH</name>
<comment type="caution">
    <text evidence="5">The sequence shown here is derived from an EMBL/GenBank/DDBJ whole genome shotgun (WGS) entry which is preliminary data.</text>
</comment>
<dbReference type="InterPro" id="IPR009057">
    <property type="entry name" value="Homeodomain-like_sf"/>
</dbReference>
<sequence length="338" mass="37805">MSGNEELHELFWTRQSNDAVSDRGKFDYFVESICGTFTGIRPERTSNRTFRAEFTALAMPGMELAHITAPGHRARRDRRLISTRPDDSIFINFEPGRAYGVRFPDDGFIAPRATPLILDNAAAFELDFDRTAAMDLFSLRLDRAALPCGLTASQLSEINRFTRASEAGRALSQQFLLLSQAMRQGNARLCASMASSVHELLRVVVDRGASECGPPDLERIKDVARQGLGDPAYGVSVLARRIGCSIRTIQMRFREAGQTFSSWMLETRLTQADAMLADPEHAFRTIASIAHRNGFADVPRFNRAYRQRFAITPGDRRTMTQGRQMSAGPRRNKAARKP</sequence>
<keyword evidence="6" id="KW-1185">Reference proteome</keyword>
<proteinExistence type="predicted"/>
<reference evidence="5" key="1">
    <citation type="submission" date="2021-08" db="EMBL/GenBank/DDBJ databases">
        <title>Hoeflea bacterium WL0058 sp. nov., isolated from the sediment.</title>
        <authorList>
            <person name="Wang L."/>
            <person name="Zhang D."/>
        </authorList>
    </citation>
    <scope>NUCLEOTIDE SEQUENCE</scope>
    <source>
        <strain evidence="5">WL0058</strain>
    </source>
</reference>
<dbReference type="Proteomes" id="UP001196509">
    <property type="component" value="Unassembled WGS sequence"/>
</dbReference>
<dbReference type="GO" id="GO:0003700">
    <property type="term" value="F:DNA-binding transcription factor activity"/>
    <property type="evidence" value="ECO:0007669"/>
    <property type="project" value="InterPro"/>
</dbReference>
<evidence type="ECO:0000256" key="3">
    <source>
        <dbReference type="SAM" id="MobiDB-lite"/>
    </source>
</evidence>
<dbReference type="PROSITE" id="PS01124">
    <property type="entry name" value="HTH_ARAC_FAMILY_2"/>
    <property type="match status" value="1"/>
</dbReference>
<dbReference type="InterPro" id="IPR053142">
    <property type="entry name" value="PchR_regulatory_protein"/>
</dbReference>
<feature type="domain" description="HTH araC/xylS-type" evidence="4">
    <location>
        <begin position="218"/>
        <end position="319"/>
    </location>
</feature>
<accession>A0AAE2ZLC1</accession>
<dbReference type="Pfam" id="PF12833">
    <property type="entry name" value="HTH_18"/>
    <property type="match status" value="1"/>
</dbReference>
<keyword evidence="2" id="KW-0804">Transcription</keyword>
<dbReference type="EMBL" id="JAICBX010000002">
    <property type="protein sequence ID" value="MBW8638643.1"/>
    <property type="molecule type" value="Genomic_DNA"/>
</dbReference>
<dbReference type="PANTHER" id="PTHR47893">
    <property type="entry name" value="REGULATORY PROTEIN PCHR"/>
    <property type="match status" value="1"/>
</dbReference>
<evidence type="ECO:0000256" key="1">
    <source>
        <dbReference type="ARBA" id="ARBA00023015"/>
    </source>
</evidence>
<gene>
    <name evidence="5" type="ORF">K1W69_15715</name>
</gene>
<evidence type="ECO:0000313" key="5">
    <source>
        <dbReference type="EMBL" id="MBW8638643.1"/>
    </source>
</evidence>
<feature type="region of interest" description="Disordered" evidence="3">
    <location>
        <begin position="313"/>
        <end position="338"/>
    </location>
</feature>
<dbReference type="AlphaFoldDB" id="A0AAE2ZLC1"/>
<protein>
    <submittedName>
        <fullName evidence="5">Helix-turn-helix transcriptional regulator</fullName>
    </submittedName>
</protein>
<evidence type="ECO:0000256" key="2">
    <source>
        <dbReference type="ARBA" id="ARBA00023163"/>
    </source>
</evidence>
<dbReference type="SMART" id="SM00342">
    <property type="entry name" value="HTH_ARAC"/>
    <property type="match status" value="1"/>
</dbReference>
<organism evidence="5 6">
    <name type="scientific">Flavimaribacter sediminis</name>
    <dbReference type="NCBI Taxonomy" id="2865987"/>
    <lineage>
        <taxon>Bacteria</taxon>
        <taxon>Pseudomonadati</taxon>
        <taxon>Pseudomonadota</taxon>
        <taxon>Alphaproteobacteria</taxon>
        <taxon>Hyphomicrobiales</taxon>
        <taxon>Rhizobiaceae</taxon>
        <taxon>Flavimaribacter</taxon>
    </lineage>
</organism>